<evidence type="ECO:0000256" key="1">
    <source>
        <dbReference type="SAM" id="MobiDB-lite"/>
    </source>
</evidence>
<gene>
    <name evidence="3" type="ORF">NYQ28_02505</name>
</gene>
<feature type="compositionally biased region" description="Basic and acidic residues" evidence="1">
    <location>
        <begin position="93"/>
        <end position="104"/>
    </location>
</feature>
<feature type="domain" description="YlxR" evidence="2">
    <location>
        <begin position="5"/>
        <end position="70"/>
    </location>
</feature>
<dbReference type="InterPro" id="IPR007393">
    <property type="entry name" value="YlxR_dom"/>
</dbReference>
<protein>
    <submittedName>
        <fullName evidence="3">YlxR family protein</fullName>
    </submittedName>
</protein>
<dbReference type="Pfam" id="PF04296">
    <property type="entry name" value="YlxR"/>
    <property type="match status" value="1"/>
</dbReference>
<dbReference type="Proteomes" id="UP001652264">
    <property type="component" value="Unassembled WGS sequence"/>
</dbReference>
<dbReference type="PANTHER" id="PTHR34215:SF1">
    <property type="entry name" value="YLXR DOMAIN-CONTAINING PROTEIN"/>
    <property type="match status" value="1"/>
</dbReference>
<accession>A0ABT2HDZ7</accession>
<evidence type="ECO:0000259" key="2">
    <source>
        <dbReference type="Pfam" id="PF04296"/>
    </source>
</evidence>
<dbReference type="InterPro" id="IPR035931">
    <property type="entry name" value="YlxR-like_sf"/>
</dbReference>
<dbReference type="PANTHER" id="PTHR34215">
    <property type="entry name" value="BLL0784 PROTEIN"/>
    <property type="match status" value="1"/>
</dbReference>
<keyword evidence="4" id="KW-1185">Reference proteome</keyword>
<feature type="region of interest" description="Disordered" evidence="1">
    <location>
        <begin position="82"/>
        <end position="104"/>
    </location>
</feature>
<evidence type="ECO:0000313" key="4">
    <source>
        <dbReference type="Proteomes" id="UP001652264"/>
    </source>
</evidence>
<reference evidence="3 4" key="1">
    <citation type="submission" date="2022-08" db="EMBL/GenBank/DDBJ databases">
        <title>Taxonomy of Curtobacterium flaccumfaciens.</title>
        <authorList>
            <person name="Osdaghi E."/>
            <person name="Taghavi S.M."/>
            <person name="Hamidizade M."/>
            <person name="Abachi H."/>
            <person name="Fazliarab A."/>
            <person name="Baeyen S."/>
            <person name="Portier P."/>
            <person name="Van Vaerenbergh J."/>
            <person name="Jacques M.-A."/>
        </authorList>
    </citation>
    <scope>NUCLEOTIDE SEQUENCE [LARGE SCALE GENOMIC DNA]</scope>
    <source>
        <strain evidence="3 4">LMG8786T</strain>
    </source>
</reference>
<dbReference type="RefSeq" id="WP_114849987.1">
    <property type="nucleotide sequence ID" value="NZ_BMNV01000004.1"/>
</dbReference>
<organism evidence="3 4">
    <name type="scientific">Curtobacterium citreum</name>
    <dbReference type="NCBI Taxonomy" id="2036"/>
    <lineage>
        <taxon>Bacteria</taxon>
        <taxon>Bacillati</taxon>
        <taxon>Actinomycetota</taxon>
        <taxon>Actinomycetes</taxon>
        <taxon>Micrococcales</taxon>
        <taxon>Microbacteriaceae</taxon>
        <taxon>Curtobacterium</taxon>
    </lineage>
</organism>
<dbReference type="EMBL" id="JANVAD010000001">
    <property type="protein sequence ID" value="MCS6521435.1"/>
    <property type="molecule type" value="Genomic_DNA"/>
</dbReference>
<name>A0ABT2HDZ7_9MICO</name>
<evidence type="ECO:0000313" key="3">
    <source>
        <dbReference type="EMBL" id="MCS6521435.1"/>
    </source>
</evidence>
<dbReference type="SUPFAM" id="SSF64376">
    <property type="entry name" value="YlxR-like"/>
    <property type="match status" value="1"/>
</dbReference>
<dbReference type="InterPro" id="IPR037465">
    <property type="entry name" value="YlxR"/>
</dbReference>
<sequence length="104" mass="11459">MVPVRTCIGSRRRAPRSSLLRVVASSDGRVVADPKAVMPGRGAWLTPTVEAYELAVKRRAFRRALRLDREPDTSAVLDHLHGLAAEQSGGHQDTTEQAERLMDN</sequence>
<proteinExistence type="predicted"/>
<dbReference type="Gene3D" id="3.30.1230.10">
    <property type="entry name" value="YlxR-like"/>
    <property type="match status" value="1"/>
</dbReference>
<comment type="caution">
    <text evidence="3">The sequence shown here is derived from an EMBL/GenBank/DDBJ whole genome shotgun (WGS) entry which is preliminary data.</text>
</comment>
<dbReference type="GeneID" id="95324348"/>